<dbReference type="Gene3D" id="3.40.30.10">
    <property type="entry name" value="Glutaredoxin"/>
    <property type="match status" value="1"/>
</dbReference>
<reference evidence="3 4" key="1">
    <citation type="submission" date="2023-01" db="EMBL/GenBank/DDBJ databases">
        <title>Novel species of the genus Asticcacaulis isolated from rivers.</title>
        <authorList>
            <person name="Lu H."/>
        </authorList>
    </citation>
    <scope>NUCLEOTIDE SEQUENCE [LARGE SCALE GENOMIC DNA]</scope>
    <source>
        <strain evidence="3 4">LKC15W</strain>
    </source>
</reference>
<name>A0ABT5HHG8_9CAUL</name>
<gene>
    <name evidence="3" type="ORF">PQU98_06130</name>
</gene>
<dbReference type="InterPro" id="IPR004045">
    <property type="entry name" value="Glutathione_S-Trfase_N"/>
</dbReference>
<organism evidence="3 4">
    <name type="scientific">Asticcacaulis machinosus</name>
    <dbReference type="NCBI Taxonomy" id="2984211"/>
    <lineage>
        <taxon>Bacteria</taxon>
        <taxon>Pseudomonadati</taxon>
        <taxon>Pseudomonadota</taxon>
        <taxon>Alphaproteobacteria</taxon>
        <taxon>Caulobacterales</taxon>
        <taxon>Caulobacteraceae</taxon>
        <taxon>Asticcacaulis</taxon>
    </lineage>
</organism>
<keyword evidence="4" id="KW-1185">Reference proteome</keyword>
<dbReference type="InterPro" id="IPR010987">
    <property type="entry name" value="Glutathione-S-Trfase_C-like"/>
</dbReference>
<dbReference type="EMBL" id="JAQQKV010000001">
    <property type="protein sequence ID" value="MDC7675696.1"/>
    <property type="molecule type" value="Genomic_DNA"/>
</dbReference>
<proteinExistence type="predicted"/>
<dbReference type="PROSITE" id="PS50404">
    <property type="entry name" value="GST_NTER"/>
    <property type="match status" value="1"/>
</dbReference>
<dbReference type="SUPFAM" id="SSF47616">
    <property type="entry name" value="GST C-terminal domain-like"/>
    <property type="match status" value="1"/>
</dbReference>
<dbReference type="SFLD" id="SFLDS00019">
    <property type="entry name" value="Glutathione_Transferase_(cytos"/>
    <property type="match status" value="1"/>
</dbReference>
<dbReference type="Pfam" id="PF13417">
    <property type="entry name" value="GST_N_3"/>
    <property type="match status" value="1"/>
</dbReference>
<dbReference type="Proteomes" id="UP001218579">
    <property type="component" value="Unassembled WGS sequence"/>
</dbReference>
<evidence type="ECO:0000313" key="3">
    <source>
        <dbReference type="EMBL" id="MDC7675696.1"/>
    </source>
</evidence>
<dbReference type="RefSeq" id="WP_272744025.1">
    <property type="nucleotide sequence ID" value="NZ_JAQQKV010000001.1"/>
</dbReference>
<dbReference type="InterPro" id="IPR036282">
    <property type="entry name" value="Glutathione-S-Trfase_C_sf"/>
</dbReference>
<dbReference type="InterPro" id="IPR040079">
    <property type="entry name" value="Glutathione_S-Trfase"/>
</dbReference>
<feature type="domain" description="GST C-terminal" evidence="2">
    <location>
        <begin position="85"/>
        <end position="207"/>
    </location>
</feature>
<dbReference type="PANTHER" id="PTHR42673:SF4">
    <property type="entry name" value="MALEYLACETOACETATE ISOMERASE"/>
    <property type="match status" value="1"/>
</dbReference>
<dbReference type="Gene3D" id="1.20.1050.10">
    <property type="match status" value="1"/>
</dbReference>
<feature type="domain" description="GST N-terminal" evidence="1">
    <location>
        <begin position="1"/>
        <end position="78"/>
    </location>
</feature>
<evidence type="ECO:0000259" key="2">
    <source>
        <dbReference type="PROSITE" id="PS50405"/>
    </source>
</evidence>
<dbReference type="PANTHER" id="PTHR42673">
    <property type="entry name" value="MALEYLACETOACETATE ISOMERASE"/>
    <property type="match status" value="1"/>
</dbReference>
<sequence>MILIGQYDSPFVRRVGIALTLYGIAFEHRPWSSFGDAERIAEYNPLRRVPTLVLEDGAVLIDSVSMIDYLDERATIPLMPRSGEDRQKALYITALALGLADKAVSLFYEQAFHPAPSDLWVDRCCRQIRDALKVLEAERVKLTTPFWFGDAPGHADIAVACMLRFIAEAHDGLLNFTACPALSAHHNTCEALPVFQAVAQTFSPPGR</sequence>
<dbReference type="Pfam" id="PF13410">
    <property type="entry name" value="GST_C_2"/>
    <property type="match status" value="1"/>
</dbReference>
<evidence type="ECO:0000259" key="1">
    <source>
        <dbReference type="PROSITE" id="PS50404"/>
    </source>
</evidence>
<accession>A0ABT5HHG8</accession>
<comment type="caution">
    <text evidence="3">The sequence shown here is derived from an EMBL/GenBank/DDBJ whole genome shotgun (WGS) entry which is preliminary data.</text>
</comment>
<evidence type="ECO:0000313" key="4">
    <source>
        <dbReference type="Proteomes" id="UP001218579"/>
    </source>
</evidence>
<dbReference type="SUPFAM" id="SSF52833">
    <property type="entry name" value="Thioredoxin-like"/>
    <property type="match status" value="1"/>
</dbReference>
<dbReference type="InterPro" id="IPR036249">
    <property type="entry name" value="Thioredoxin-like_sf"/>
</dbReference>
<protein>
    <submittedName>
        <fullName evidence="3">Glutathione S-transferase family protein</fullName>
    </submittedName>
</protein>
<dbReference type="PROSITE" id="PS50405">
    <property type="entry name" value="GST_CTER"/>
    <property type="match status" value="1"/>
</dbReference>